<sequence>MNGLVSTPFVVKVSRRWKRWERHMTVSKRQLFVIITVILTIVLVLTQLVSGEFRYPMVALLSLAAYFLSAFGLREDLKGIEWMSLLILPTLFTTATALFYFLLPVRWLTRLPVAALYAVGMYALLLTENIYNVAAIRTIALLRAAHSVGFVLTLVTYFLLTQTLLAFRLWAFPNMLLVGVLGGVFAFQSLWAMELESQVSKRVYLFSLVVAVIQMELAWVLSFWPIRTTLLALFYTTTYYGITGLAQQYLTERLYKRTIIEFMSVMAIVFLIVLFTARWRDPI</sequence>
<organism evidence="2 3">
    <name type="scientific">Candidatus Gottesmanbacteria bacterium RIFCSPHIGHO2_01_FULL_46_14</name>
    <dbReference type="NCBI Taxonomy" id="1798380"/>
    <lineage>
        <taxon>Bacteria</taxon>
        <taxon>Candidatus Gottesmaniibacteriota</taxon>
    </lineage>
</organism>
<gene>
    <name evidence="2" type="ORF">A2875_00985</name>
</gene>
<feature type="transmembrane region" description="Helical" evidence="1">
    <location>
        <begin position="85"/>
        <end position="103"/>
    </location>
</feature>
<comment type="caution">
    <text evidence="2">The sequence shown here is derived from an EMBL/GenBank/DDBJ whole genome shotgun (WGS) entry which is preliminary data.</text>
</comment>
<evidence type="ECO:0000313" key="2">
    <source>
        <dbReference type="EMBL" id="OGG13923.1"/>
    </source>
</evidence>
<dbReference type="Proteomes" id="UP000177416">
    <property type="component" value="Unassembled WGS sequence"/>
</dbReference>
<feature type="transmembrane region" description="Helical" evidence="1">
    <location>
        <begin position="109"/>
        <end position="127"/>
    </location>
</feature>
<feature type="transmembrane region" description="Helical" evidence="1">
    <location>
        <begin position="139"/>
        <end position="160"/>
    </location>
</feature>
<keyword evidence="1" id="KW-0472">Membrane</keyword>
<dbReference type="EMBL" id="MFJJ01000028">
    <property type="protein sequence ID" value="OGG13923.1"/>
    <property type="molecule type" value="Genomic_DNA"/>
</dbReference>
<feature type="transmembrane region" description="Helical" evidence="1">
    <location>
        <begin position="55"/>
        <end position="73"/>
    </location>
</feature>
<dbReference type="InterPro" id="IPR043715">
    <property type="entry name" value="DUF5656"/>
</dbReference>
<dbReference type="AlphaFoldDB" id="A0A1F5ZNH2"/>
<evidence type="ECO:0000313" key="3">
    <source>
        <dbReference type="Proteomes" id="UP000177416"/>
    </source>
</evidence>
<accession>A0A1F5ZNH2</accession>
<feature type="transmembrane region" description="Helical" evidence="1">
    <location>
        <begin position="172"/>
        <end position="191"/>
    </location>
</feature>
<dbReference type="Pfam" id="PF18900">
    <property type="entry name" value="DUF5656"/>
    <property type="match status" value="1"/>
</dbReference>
<name>A0A1F5ZNH2_9BACT</name>
<feature type="transmembrane region" description="Helical" evidence="1">
    <location>
        <begin position="230"/>
        <end position="250"/>
    </location>
</feature>
<protein>
    <submittedName>
        <fullName evidence="2">Uncharacterized protein</fullName>
    </submittedName>
</protein>
<feature type="transmembrane region" description="Helical" evidence="1">
    <location>
        <begin position="262"/>
        <end position="279"/>
    </location>
</feature>
<feature type="transmembrane region" description="Helical" evidence="1">
    <location>
        <begin position="203"/>
        <end position="224"/>
    </location>
</feature>
<keyword evidence="1" id="KW-1133">Transmembrane helix</keyword>
<keyword evidence="1" id="KW-0812">Transmembrane</keyword>
<proteinExistence type="predicted"/>
<reference evidence="2 3" key="1">
    <citation type="journal article" date="2016" name="Nat. Commun.">
        <title>Thousands of microbial genomes shed light on interconnected biogeochemical processes in an aquifer system.</title>
        <authorList>
            <person name="Anantharaman K."/>
            <person name="Brown C.T."/>
            <person name="Hug L.A."/>
            <person name="Sharon I."/>
            <person name="Castelle C.J."/>
            <person name="Probst A.J."/>
            <person name="Thomas B.C."/>
            <person name="Singh A."/>
            <person name="Wilkins M.J."/>
            <person name="Karaoz U."/>
            <person name="Brodie E.L."/>
            <person name="Williams K.H."/>
            <person name="Hubbard S.S."/>
            <person name="Banfield J.F."/>
        </authorList>
    </citation>
    <scope>NUCLEOTIDE SEQUENCE [LARGE SCALE GENOMIC DNA]</scope>
</reference>
<feature type="transmembrane region" description="Helical" evidence="1">
    <location>
        <begin position="31"/>
        <end position="49"/>
    </location>
</feature>
<evidence type="ECO:0000256" key="1">
    <source>
        <dbReference type="SAM" id="Phobius"/>
    </source>
</evidence>